<dbReference type="PANTHER" id="PTHR45813:SF4">
    <property type="entry name" value="ADHESION G PROTEIN-COUPLED RECEPTOR F5"/>
    <property type="match status" value="1"/>
</dbReference>
<gene>
    <name evidence="2" type="ORF">AAFF_G00436600</name>
</gene>
<dbReference type="Pfam" id="PF25387">
    <property type="entry name" value="ADGRF3_N"/>
    <property type="match status" value="3"/>
</dbReference>
<dbReference type="InterPro" id="IPR057400">
    <property type="entry name" value="ADGRF3/5_N"/>
</dbReference>
<keyword evidence="3" id="KW-1185">Reference proteome</keyword>
<feature type="domain" description="ADGRF3/5-like N-terminal" evidence="1">
    <location>
        <begin position="389"/>
        <end position="444"/>
    </location>
</feature>
<sequence length="450" mass="49508">MDLEMVAGRTALAACFVYWSSLYTDNEYVKQDSRQIGGMAVLKIVFSLTVLQVVWNVLETEGFFDNPDLLAQVTNTDAHMSLDHFRQKREALNEYHDYIIDIELNVSSIIVIGQLKSSLNSVSLPIQLDDTINITDINITTVCSPDGTGFQCICEEEFVWSLENCQTYSNCSAITDNTCGCINAIPTNGSFCQLKPDIPVTTTVRPTSTVPPRAEYFIDIEVNVADIAVIDQLRSLLRNAPFPIELDSMLKINDVNLTTVCYPNGTGFQCRCEEGFAWSLENCQTYSTCSAITENTCGCINAIPTNGSFCQPKADIAETTTARPTSTDIPETTTVRPTSTVPPRAEYIIDIEVNVADIAVIDQLRSLLRNAPFPIELDSMLKINDVNLTTVCYPNGTGFQCRCEEGFAWSLENCQTYSTCSAITENTCGCINAIPTNGSFCQPKAGNKPN</sequence>
<evidence type="ECO:0000313" key="3">
    <source>
        <dbReference type="Proteomes" id="UP001221898"/>
    </source>
</evidence>
<dbReference type="InterPro" id="IPR051587">
    <property type="entry name" value="Adhesion_GPCR"/>
</dbReference>
<feature type="domain" description="ADGRF3/5-like N-terminal" evidence="1">
    <location>
        <begin position="140"/>
        <end position="196"/>
    </location>
</feature>
<comment type="caution">
    <text evidence="2">The sequence shown here is derived from an EMBL/GenBank/DDBJ whole genome shotgun (WGS) entry which is preliminary data.</text>
</comment>
<dbReference type="GO" id="GO:0007189">
    <property type="term" value="P:adenylate cyclase-activating G protein-coupled receptor signaling pathway"/>
    <property type="evidence" value="ECO:0007669"/>
    <property type="project" value="TreeGrafter"/>
</dbReference>
<evidence type="ECO:0000259" key="1">
    <source>
        <dbReference type="Pfam" id="PF25387"/>
    </source>
</evidence>
<dbReference type="EMBL" id="JAINUG010000096">
    <property type="protein sequence ID" value="KAJ8397661.1"/>
    <property type="molecule type" value="Genomic_DNA"/>
</dbReference>
<proteinExistence type="predicted"/>
<dbReference type="GO" id="GO:0004930">
    <property type="term" value="F:G protein-coupled receptor activity"/>
    <property type="evidence" value="ECO:0007669"/>
    <property type="project" value="TreeGrafter"/>
</dbReference>
<dbReference type="AlphaFoldDB" id="A0AAD7WHX0"/>
<reference evidence="2" key="1">
    <citation type="journal article" date="2023" name="Science">
        <title>Genome structures resolve the early diversification of teleost fishes.</title>
        <authorList>
            <person name="Parey E."/>
            <person name="Louis A."/>
            <person name="Montfort J."/>
            <person name="Bouchez O."/>
            <person name="Roques C."/>
            <person name="Iampietro C."/>
            <person name="Lluch J."/>
            <person name="Castinel A."/>
            <person name="Donnadieu C."/>
            <person name="Desvignes T."/>
            <person name="Floi Bucao C."/>
            <person name="Jouanno E."/>
            <person name="Wen M."/>
            <person name="Mejri S."/>
            <person name="Dirks R."/>
            <person name="Jansen H."/>
            <person name="Henkel C."/>
            <person name="Chen W.J."/>
            <person name="Zahm M."/>
            <person name="Cabau C."/>
            <person name="Klopp C."/>
            <person name="Thompson A.W."/>
            <person name="Robinson-Rechavi M."/>
            <person name="Braasch I."/>
            <person name="Lecointre G."/>
            <person name="Bobe J."/>
            <person name="Postlethwait J.H."/>
            <person name="Berthelot C."/>
            <person name="Roest Crollius H."/>
            <person name="Guiguen Y."/>
        </authorList>
    </citation>
    <scope>NUCLEOTIDE SEQUENCE</scope>
    <source>
        <strain evidence="2">NC1722</strain>
    </source>
</reference>
<dbReference type="PANTHER" id="PTHR45813">
    <property type="entry name" value="IG-LIKE DOMAIN-CONTAINING PROTEIN"/>
    <property type="match status" value="1"/>
</dbReference>
<feature type="domain" description="ADGRF3/5-like N-terminal" evidence="1">
    <location>
        <begin position="258"/>
        <end position="313"/>
    </location>
</feature>
<name>A0AAD7WHX0_9TELE</name>
<accession>A0AAD7WHX0</accession>
<evidence type="ECO:0000313" key="2">
    <source>
        <dbReference type="EMBL" id="KAJ8397661.1"/>
    </source>
</evidence>
<organism evidence="2 3">
    <name type="scientific">Aldrovandia affinis</name>
    <dbReference type="NCBI Taxonomy" id="143900"/>
    <lineage>
        <taxon>Eukaryota</taxon>
        <taxon>Metazoa</taxon>
        <taxon>Chordata</taxon>
        <taxon>Craniata</taxon>
        <taxon>Vertebrata</taxon>
        <taxon>Euteleostomi</taxon>
        <taxon>Actinopterygii</taxon>
        <taxon>Neopterygii</taxon>
        <taxon>Teleostei</taxon>
        <taxon>Notacanthiformes</taxon>
        <taxon>Halosauridae</taxon>
        <taxon>Aldrovandia</taxon>
    </lineage>
</organism>
<protein>
    <recommendedName>
        <fullName evidence="1">ADGRF3/5-like N-terminal domain-containing protein</fullName>
    </recommendedName>
</protein>
<dbReference type="Proteomes" id="UP001221898">
    <property type="component" value="Unassembled WGS sequence"/>
</dbReference>